<reference evidence="2" key="1">
    <citation type="submission" date="2020-06" db="EMBL/GenBank/DDBJ databases">
        <title>Complete genome sequence of Candidatus Phytoplasma luffae NCHU2019.</title>
        <authorList>
            <person name="Cho S.-T."/>
            <person name="Tan C.-M."/>
            <person name="Li J.-R."/>
            <person name="Chien Y.-Y."/>
            <person name="Chiu Y.-C."/>
            <person name="Yang J.-Y."/>
            <person name="Kuo C.-H."/>
        </authorList>
    </citation>
    <scope>NUCLEOTIDE SEQUENCE</scope>
    <source>
        <strain evidence="2">NCHU2019</strain>
    </source>
</reference>
<dbReference type="AlphaFoldDB" id="A0A975ILR5"/>
<dbReference type="EMBL" id="CP054393">
    <property type="protein sequence ID" value="QTX02588.1"/>
    <property type="molecule type" value="Genomic_DNA"/>
</dbReference>
<evidence type="ECO:0000256" key="1">
    <source>
        <dbReference type="SAM" id="Phobius"/>
    </source>
</evidence>
<name>A0A975ILR5_LOWBP</name>
<accession>A0A975ILR5</accession>
<keyword evidence="3" id="KW-1185">Reference proteome</keyword>
<proteinExistence type="predicted"/>
<organism evidence="2 3">
    <name type="scientific">Loofah witches'-broom phytoplasma</name>
    <dbReference type="NCBI Taxonomy" id="35773"/>
    <lineage>
        <taxon>Bacteria</taxon>
        <taxon>Bacillati</taxon>
        <taxon>Mycoplasmatota</taxon>
        <taxon>Mollicutes</taxon>
        <taxon>Acholeplasmatales</taxon>
        <taxon>Acholeplasmataceae</taxon>
        <taxon>Candidatus Phytoplasma</taxon>
        <taxon>16SrVIII (Loofah witches'-broom group)</taxon>
    </lineage>
</organism>
<keyword evidence="1" id="KW-0812">Transmembrane</keyword>
<dbReference type="KEGG" id="pluf:LFWB_0180"/>
<dbReference type="GO" id="GO:0004252">
    <property type="term" value="F:serine-type endopeptidase activity"/>
    <property type="evidence" value="ECO:0007669"/>
    <property type="project" value="InterPro"/>
</dbReference>
<keyword evidence="1" id="KW-1133">Transmembrane helix</keyword>
<dbReference type="Gene3D" id="2.40.10.10">
    <property type="entry name" value="Trypsin-like serine proteases"/>
    <property type="match status" value="2"/>
</dbReference>
<protein>
    <submittedName>
        <fullName evidence="2">Serine protease</fullName>
    </submittedName>
</protein>
<dbReference type="InterPro" id="IPR043504">
    <property type="entry name" value="Peptidase_S1_PA_chymotrypsin"/>
</dbReference>
<sequence>MKIKNINFLFKNKITNLILFYIFLFFLLFYYICLFQINKKQILKNDFPKNKNTIEKNAIIKDKAKIIEKIQKEIKQIFNNEKKEKPCFDINPYYFEKGETVYAFNLDVPTDTQSFQEGIISESYNIDNINKLPISIKGENNKIFFNQKGKFIGISLPEKNTNEDINYIITSNSLFYFVKCKNHKIDNSVSNEEPYYFWIRTEDSPEQKNKILLNEKGLFTGFNQKNIQQNQIQNVIYNQIKEIIEYHLCLDYKRQLQQKIKQKIPKTNHRNNDQIEKIKDIDKITFAIKIENNKDDSIILGSGFIFEQNPININNNEYKYYFVTNRHVIDNKKNNYDDKNTYITIYNKFLEKINNVKIIGTLDNDDIYDDIAILTFTKKFENNNKPTEITEILKKAFPEKQIDIHQGEVIYSMGSQRTKTSEKFPETTSERVYNKFNLLKKGNIISYHDKEINFDITIDSGNSGGPVFNEEGEIIGINKSTIKSENSFYDKISQCINIKHIKKTLNKIFEILNNNNNNKINPFLTELNKYDPFLEQELNSFPPFSTNSPSNNEYINDINISISKFINYLNWQPNQKIKSKIIKSNIPEIIFNMDLIIFFQEKDITFSIDPTEEQIEIHLNNKKKEIIFTKYSQNNQKGEIIKKYNIKDINDFDFFSLKIIENPNKNNIITDKKTNLYKLNKIKNSLIVWETNHKKNSKNGNGIIFHKQKISEKKYLYFVISTFNIDKNNLEHLTEPIKNIFENKIKINTYFNEYHKKEKGEIKSFLFDKNDLVLITFESEHNYDVIKHRPIEDLNLGEEIFFLINDDNDDYIPQMFKSAIGNKQENHILCDSVFNLKNKNKKINKYKFIFFYFDSEGNLIGMNNNSESSNNIPEYFNKVFSLEKSTIEKLILNSQIKKFLNIGFSIFFINSIFFIFITSKNYKKNYKLFRKNYHILN</sequence>
<evidence type="ECO:0000313" key="3">
    <source>
        <dbReference type="Proteomes" id="UP000672038"/>
    </source>
</evidence>
<gene>
    <name evidence="2" type="ORF">LFWB_0180</name>
</gene>
<dbReference type="Pfam" id="PF13365">
    <property type="entry name" value="Trypsin_2"/>
    <property type="match status" value="1"/>
</dbReference>
<dbReference type="SUPFAM" id="SSF50494">
    <property type="entry name" value="Trypsin-like serine proteases"/>
    <property type="match status" value="1"/>
</dbReference>
<dbReference type="GO" id="GO:0006508">
    <property type="term" value="P:proteolysis"/>
    <property type="evidence" value="ECO:0007669"/>
    <property type="project" value="UniProtKB-KW"/>
</dbReference>
<dbReference type="PRINTS" id="PR00834">
    <property type="entry name" value="PROTEASES2C"/>
</dbReference>
<keyword evidence="2" id="KW-0378">Hydrolase</keyword>
<dbReference type="RefSeq" id="WP_210954712.1">
    <property type="nucleotide sequence ID" value="NZ_CP054393.1"/>
</dbReference>
<feature type="transmembrane region" description="Helical" evidence="1">
    <location>
        <begin position="14"/>
        <end position="32"/>
    </location>
</feature>
<dbReference type="Proteomes" id="UP000672038">
    <property type="component" value="Chromosome"/>
</dbReference>
<keyword evidence="2" id="KW-0645">Protease</keyword>
<feature type="transmembrane region" description="Helical" evidence="1">
    <location>
        <begin position="899"/>
        <end position="917"/>
    </location>
</feature>
<evidence type="ECO:0000313" key="2">
    <source>
        <dbReference type="EMBL" id="QTX02588.1"/>
    </source>
</evidence>
<dbReference type="InterPro" id="IPR009003">
    <property type="entry name" value="Peptidase_S1_PA"/>
</dbReference>
<keyword evidence="1" id="KW-0472">Membrane</keyword>
<dbReference type="InterPro" id="IPR001940">
    <property type="entry name" value="Peptidase_S1C"/>
</dbReference>